<organism evidence="1 2">
    <name type="scientific">Alteromonas australica</name>
    <dbReference type="NCBI Taxonomy" id="589873"/>
    <lineage>
        <taxon>Bacteria</taxon>
        <taxon>Pseudomonadati</taxon>
        <taxon>Pseudomonadota</taxon>
        <taxon>Gammaproteobacteria</taxon>
        <taxon>Alteromonadales</taxon>
        <taxon>Alteromonadaceae</taxon>
        <taxon>Alteromonas/Salinimonas group</taxon>
        <taxon>Alteromonas</taxon>
    </lineage>
</organism>
<dbReference type="AlphaFoldDB" id="A0A350P958"/>
<dbReference type="Proteomes" id="UP000263517">
    <property type="component" value="Unassembled WGS sequence"/>
</dbReference>
<proteinExistence type="predicted"/>
<reference evidence="1 2" key="1">
    <citation type="journal article" date="2018" name="Nat. Biotechnol.">
        <title>A standardized bacterial taxonomy based on genome phylogeny substantially revises the tree of life.</title>
        <authorList>
            <person name="Parks D.H."/>
            <person name="Chuvochina M."/>
            <person name="Waite D.W."/>
            <person name="Rinke C."/>
            <person name="Skarshewski A."/>
            <person name="Chaumeil P.A."/>
            <person name="Hugenholtz P."/>
        </authorList>
    </citation>
    <scope>NUCLEOTIDE SEQUENCE [LARGE SCALE GENOMIC DNA]</scope>
    <source>
        <strain evidence="1">UBA11978</strain>
    </source>
</reference>
<evidence type="ECO:0000313" key="2">
    <source>
        <dbReference type="Proteomes" id="UP000263517"/>
    </source>
</evidence>
<comment type="caution">
    <text evidence="1">The sequence shown here is derived from an EMBL/GenBank/DDBJ whole genome shotgun (WGS) entry which is preliminary data.</text>
</comment>
<sequence>MSDVFSNNALKVLRDNYRRMMNEISDHISTGSCKTYDEYSKCCGIIEGLAMAERELLDLNERIEKA</sequence>
<gene>
    <name evidence="1" type="ORF">DCW74_19080</name>
</gene>
<accession>A0A350P958</accession>
<dbReference type="EMBL" id="DNAN01000668">
    <property type="protein sequence ID" value="HAW77825.1"/>
    <property type="molecule type" value="Genomic_DNA"/>
</dbReference>
<protein>
    <submittedName>
        <fullName evidence="1">Uncharacterized protein</fullName>
    </submittedName>
</protein>
<evidence type="ECO:0000313" key="1">
    <source>
        <dbReference type="EMBL" id="HAW77825.1"/>
    </source>
</evidence>
<name>A0A350P958_9ALTE</name>